<accession>A0AAV7M0R4</accession>
<dbReference type="Proteomes" id="UP001066276">
    <property type="component" value="Chromosome 10"/>
</dbReference>
<comment type="caution">
    <text evidence="2">The sequence shown here is derived from an EMBL/GenBank/DDBJ whole genome shotgun (WGS) entry which is preliminary data.</text>
</comment>
<dbReference type="AlphaFoldDB" id="A0AAV7M0R4"/>
<evidence type="ECO:0000256" key="1">
    <source>
        <dbReference type="SAM" id="MobiDB-lite"/>
    </source>
</evidence>
<protein>
    <submittedName>
        <fullName evidence="2">Uncharacterized protein</fullName>
    </submittedName>
</protein>
<evidence type="ECO:0000313" key="2">
    <source>
        <dbReference type="EMBL" id="KAJ1097257.1"/>
    </source>
</evidence>
<name>A0AAV7M0R4_PLEWA</name>
<proteinExistence type="predicted"/>
<organism evidence="2 3">
    <name type="scientific">Pleurodeles waltl</name>
    <name type="common">Iberian ribbed newt</name>
    <dbReference type="NCBI Taxonomy" id="8319"/>
    <lineage>
        <taxon>Eukaryota</taxon>
        <taxon>Metazoa</taxon>
        <taxon>Chordata</taxon>
        <taxon>Craniata</taxon>
        <taxon>Vertebrata</taxon>
        <taxon>Euteleostomi</taxon>
        <taxon>Amphibia</taxon>
        <taxon>Batrachia</taxon>
        <taxon>Caudata</taxon>
        <taxon>Salamandroidea</taxon>
        <taxon>Salamandridae</taxon>
        <taxon>Pleurodelinae</taxon>
        <taxon>Pleurodeles</taxon>
    </lineage>
</organism>
<feature type="compositionally biased region" description="Basic and acidic residues" evidence="1">
    <location>
        <begin position="58"/>
        <end position="80"/>
    </location>
</feature>
<dbReference type="EMBL" id="JANPWB010000014">
    <property type="protein sequence ID" value="KAJ1097257.1"/>
    <property type="molecule type" value="Genomic_DNA"/>
</dbReference>
<feature type="region of interest" description="Disordered" evidence="1">
    <location>
        <begin position="49"/>
        <end position="93"/>
    </location>
</feature>
<reference evidence="2" key="1">
    <citation type="journal article" date="2022" name="bioRxiv">
        <title>Sequencing and chromosome-scale assembly of the giantPleurodeles waltlgenome.</title>
        <authorList>
            <person name="Brown T."/>
            <person name="Elewa A."/>
            <person name="Iarovenko S."/>
            <person name="Subramanian E."/>
            <person name="Araus A.J."/>
            <person name="Petzold A."/>
            <person name="Susuki M."/>
            <person name="Suzuki K.-i.T."/>
            <person name="Hayashi T."/>
            <person name="Toyoda A."/>
            <person name="Oliveira C."/>
            <person name="Osipova E."/>
            <person name="Leigh N.D."/>
            <person name="Simon A."/>
            <person name="Yun M.H."/>
        </authorList>
    </citation>
    <scope>NUCLEOTIDE SEQUENCE</scope>
    <source>
        <strain evidence="2">20211129_DDA</strain>
        <tissue evidence="2">Liver</tissue>
    </source>
</reference>
<gene>
    <name evidence="2" type="ORF">NDU88_002382</name>
</gene>
<evidence type="ECO:0000313" key="3">
    <source>
        <dbReference type="Proteomes" id="UP001066276"/>
    </source>
</evidence>
<keyword evidence="3" id="KW-1185">Reference proteome</keyword>
<sequence length="93" mass="10587">MPVPDRSDVEWRVGPVFMVMWVEKKPMNEGRQVPAFRYACGARLESRCSDRAPSLGCDRTHLDDAPREARRASLDPRESGKQSPVAHSHRVQE</sequence>